<evidence type="ECO:0000256" key="3">
    <source>
        <dbReference type="ARBA" id="ARBA00022598"/>
    </source>
</evidence>
<evidence type="ECO:0000259" key="13">
    <source>
        <dbReference type="Pfam" id="PF22421"/>
    </source>
</evidence>
<name>A0A9X0ZU60_NEIEL</name>
<evidence type="ECO:0000256" key="8">
    <source>
        <dbReference type="ARBA" id="ARBA00023146"/>
    </source>
</evidence>
<dbReference type="Gene3D" id="1.10.240.10">
    <property type="entry name" value="Tyrosyl-Transfer RNA Synthetase"/>
    <property type="match status" value="1"/>
</dbReference>
<comment type="caution">
    <text evidence="14">The sequence shown here is derived from an EMBL/GenBank/DDBJ whole genome shotgun (WGS) entry which is preliminary data.</text>
</comment>
<organism evidence="14 15">
    <name type="scientific">Neisseria elongata subsp. nitroreducens</name>
    <dbReference type="NCBI Taxonomy" id="90367"/>
    <lineage>
        <taxon>Bacteria</taxon>
        <taxon>Pseudomonadati</taxon>
        <taxon>Pseudomonadota</taxon>
        <taxon>Betaproteobacteria</taxon>
        <taxon>Neisseriales</taxon>
        <taxon>Neisseriaceae</taxon>
        <taxon>Neisseria</taxon>
    </lineage>
</organism>
<evidence type="ECO:0000256" key="9">
    <source>
        <dbReference type="ARBA" id="ARBA00048248"/>
    </source>
</evidence>
<dbReference type="SUPFAM" id="SSF55174">
    <property type="entry name" value="Alpha-L RNA-binding motif"/>
    <property type="match status" value="1"/>
</dbReference>
<dbReference type="PRINTS" id="PR01040">
    <property type="entry name" value="TRNASYNTHTYR"/>
</dbReference>
<dbReference type="AlphaFoldDB" id="A0A9X0ZU60"/>
<keyword evidence="8 11" id="KW-0030">Aminoacyl-tRNA synthetase</keyword>
<keyword evidence="7 11" id="KW-0648">Protein biosynthesis</keyword>
<evidence type="ECO:0000256" key="2">
    <source>
        <dbReference type="ARBA" id="ARBA00022490"/>
    </source>
</evidence>
<dbReference type="InterPro" id="IPR054608">
    <property type="entry name" value="SYY-like_C"/>
</dbReference>
<dbReference type="GO" id="GO:0004831">
    <property type="term" value="F:tyrosine-tRNA ligase activity"/>
    <property type="evidence" value="ECO:0007669"/>
    <property type="project" value="UniProtKB-UniRule"/>
</dbReference>
<dbReference type="InterPro" id="IPR001412">
    <property type="entry name" value="aa-tRNA-synth_I_CS"/>
</dbReference>
<evidence type="ECO:0000256" key="7">
    <source>
        <dbReference type="ARBA" id="ARBA00022917"/>
    </source>
</evidence>
<comment type="subcellular location">
    <subcellularLocation>
        <location evidence="1 11">Cytoplasm</location>
    </subcellularLocation>
</comment>
<evidence type="ECO:0000256" key="4">
    <source>
        <dbReference type="ARBA" id="ARBA00022741"/>
    </source>
</evidence>
<dbReference type="PROSITE" id="PS00178">
    <property type="entry name" value="AA_TRNA_LIGASE_I"/>
    <property type="match status" value="1"/>
</dbReference>
<comment type="similarity">
    <text evidence="10 11">Belongs to the class-I aminoacyl-tRNA synthetase family. TyrS type 1 subfamily.</text>
</comment>
<dbReference type="InterPro" id="IPR002305">
    <property type="entry name" value="aa-tRNA-synth_Ic"/>
</dbReference>
<feature type="binding site" evidence="11">
    <location>
        <position position="187"/>
    </location>
    <ligand>
        <name>L-tyrosine</name>
        <dbReference type="ChEBI" id="CHEBI:58315"/>
    </ligand>
</feature>
<evidence type="ECO:0000256" key="1">
    <source>
        <dbReference type="ARBA" id="ARBA00004496"/>
    </source>
</evidence>
<dbReference type="CDD" id="cd00805">
    <property type="entry name" value="TyrRS_core"/>
    <property type="match status" value="1"/>
</dbReference>
<comment type="catalytic activity">
    <reaction evidence="9 11">
        <text>tRNA(Tyr) + L-tyrosine + ATP = L-tyrosyl-tRNA(Tyr) + AMP + diphosphate + H(+)</text>
        <dbReference type="Rhea" id="RHEA:10220"/>
        <dbReference type="Rhea" id="RHEA-COMP:9706"/>
        <dbReference type="Rhea" id="RHEA-COMP:9707"/>
        <dbReference type="ChEBI" id="CHEBI:15378"/>
        <dbReference type="ChEBI" id="CHEBI:30616"/>
        <dbReference type="ChEBI" id="CHEBI:33019"/>
        <dbReference type="ChEBI" id="CHEBI:58315"/>
        <dbReference type="ChEBI" id="CHEBI:78442"/>
        <dbReference type="ChEBI" id="CHEBI:78536"/>
        <dbReference type="ChEBI" id="CHEBI:456215"/>
        <dbReference type="EC" id="6.1.1.1"/>
    </reaction>
</comment>
<evidence type="ECO:0000313" key="15">
    <source>
        <dbReference type="Proteomes" id="UP000708805"/>
    </source>
</evidence>
<dbReference type="RefSeq" id="WP_214037965.1">
    <property type="nucleotide sequence ID" value="NZ_JAGJWT010000006.1"/>
</dbReference>
<dbReference type="PROSITE" id="PS50889">
    <property type="entry name" value="S4"/>
    <property type="match status" value="1"/>
</dbReference>
<dbReference type="FunFam" id="3.10.290.10:FF:000027">
    <property type="entry name" value="Tyrosine--tRNA ligase"/>
    <property type="match status" value="1"/>
</dbReference>
<dbReference type="FunFam" id="3.40.50.620:FF:000008">
    <property type="entry name" value="Tyrosine--tRNA ligase"/>
    <property type="match status" value="1"/>
</dbReference>
<dbReference type="Gene3D" id="3.10.290.10">
    <property type="entry name" value="RNA-binding S4 domain"/>
    <property type="match status" value="1"/>
</dbReference>
<accession>A0A9X0ZU60</accession>
<dbReference type="Pfam" id="PF00579">
    <property type="entry name" value="tRNA-synt_1b"/>
    <property type="match status" value="1"/>
</dbReference>
<feature type="short sequence motif" description="'KMSKS' region" evidence="11">
    <location>
        <begin position="247"/>
        <end position="251"/>
    </location>
</feature>
<dbReference type="FunFam" id="1.10.240.10:FF:000001">
    <property type="entry name" value="Tyrosine--tRNA ligase"/>
    <property type="match status" value="1"/>
</dbReference>
<dbReference type="Pfam" id="PF22421">
    <property type="entry name" value="SYY_C-terminal"/>
    <property type="match status" value="1"/>
</dbReference>
<protein>
    <recommendedName>
        <fullName evidence="11">Tyrosine--tRNA ligase</fullName>
        <ecNumber evidence="11">6.1.1.1</ecNumber>
    </recommendedName>
    <alternativeName>
        <fullName evidence="11">Tyrosyl-tRNA synthetase</fullName>
        <shortName evidence="11">TyrRS</shortName>
    </alternativeName>
</protein>
<sequence length="447" mass="49341">MIQRPSEKSTTQGISVKSIIQDLQSRGLIAQTTDIEALDALLNEQKISLYCGFDPTADSLHIGHLLPVLALRRFQQAGHTPIALVGGATGMIGDPSFKAVERSLNSAETVAGWVESIRNQLKPFLSFEGENAAIMANNADWFGSMNCLDFLRDIGKHFSVNAMLNKESVKQRIERDDVGISFTEFAYSLLQGYDFAELNKRHGAVLEIGGSDQWGNITAGIDLTRRLNQKQVFGLTLPLVTKSDGTKFGKTEGGAVWLNAKKTSPYQFYQFWLKVADADVYKFLKYFTFLSIEEIDAIEAKDKASGTKPEAQRILAEEMTRLIHGEAALQAAQRISESLFAEDQSHLTESDFEQLALDGLPAFEVSDGLNVVEALVKTGLASSNKEARGFVNSKAVLLNGQAAELNNPNHAAERPDDAYLLTDAHKRFGKYTIVRRGKRNHALLVWK</sequence>
<proteinExistence type="inferred from homology"/>
<keyword evidence="6 12" id="KW-0694">RNA-binding</keyword>
<keyword evidence="4 11" id="KW-0547">Nucleotide-binding</keyword>
<dbReference type="InterPro" id="IPR024107">
    <property type="entry name" value="Tyr-tRNA-ligase_bac_1"/>
</dbReference>
<reference evidence="14" key="1">
    <citation type="submission" date="2021-04" db="EMBL/GenBank/DDBJ databases">
        <title>Genomic characterization of endocarditis-associated Neisseria elongata subsp. nitroreducens.</title>
        <authorList>
            <person name="Schorner M."/>
            <person name="Passarelli-Araujo H."/>
            <person name="Scheffer M."/>
            <person name="Barazzetti F."/>
            <person name="Martins J."/>
            <person name="Machado H."/>
            <person name="Palmeiro J."/>
            <person name="Bazzo M."/>
        </authorList>
    </citation>
    <scope>NUCLEOTIDE SEQUENCE</scope>
    <source>
        <strain evidence="14">Nel_M001</strain>
    </source>
</reference>
<evidence type="ECO:0000313" key="14">
    <source>
        <dbReference type="EMBL" id="MBS9340731.1"/>
    </source>
</evidence>
<feature type="short sequence motif" description="'HIGH' region" evidence="11">
    <location>
        <begin position="55"/>
        <end position="64"/>
    </location>
</feature>
<comment type="subunit">
    <text evidence="11">Homodimer.</text>
</comment>
<dbReference type="SUPFAM" id="SSF52374">
    <property type="entry name" value="Nucleotidylyl transferase"/>
    <property type="match status" value="1"/>
</dbReference>
<feature type="binding site" evidence="11">
    <location>
        <position position="191"/>
    </location>
    <ligand>
        <name>L-tyrosine</name>
        <dbReference type="ChEBI" id="CHEBI:58315"/>
    </ligand>
</feature>
<gene>
    <name evidence="11 14" type="primary">tyrS</name>
    <name evidence="14" type="ORF">J8641_07920</name>
</gene>
<evidence type="ECO:0000256" key="11">
    <source>
        <dbReference type="HAMAP-Rule" id="MF_02006"/>
    </source>
</evidence>
<keyword evidence="3 11" id="KW-0436">Ligase</keyword>
<dbReference type="EC" id="6.1.1.1" evidence="11"/>
<evidence type="ECO:0000256" key="12">
    <source>
        <dbReference type="PROSITE-ProRule" id="PRU00182"/>
    </source>
</evidence>
<dbReference type="GO" id="GO:0005829">
    <property type="term" value="C:cytosol"/>
    <property type="evidence" value="ECO:0007669"/>
    <property type="project" value="TreeGrafter"/>
</dbReference>
<dbReference type="InterPro" id="IPR024088">
    <property type="entry name" value="Tyr-tRNA-ligase_bac-type"/>
</dbReference>
<dbReference type="InterPro" id="IPR036986">
    <property type="entry name" value="S4_RNA-bd_sf"/>
</dbReference>
<dbReference type="GO" id="GO:0003723">
    <property type="term" value="F:RNA binding"/>
    <property type="evidence" value="ECO:0007669"/>
    <property type="project" value="UniProtKB-KW"/>
</dbReference>
<evidence type="ECO:0000256" key="6">
    <source>
        <dbReference type="ARBA" id="ARBA00022884"/>
    </source>
</evidence>
<dbReference type="Gene3D" id="3.40.50.620">
    <property type="entry name" value="HUPs"/>
    <property type="match status" value="1"/>
</dbReference>
<evidence type="ECO:0000256" key="10">
    <source>
        <dbReference type="ARBA" id="ARBA00060965"/>
    </source>
</evidence>
<dbReference type="HAMAP" id="MF_02006">
    <property type="entry name" value="Tyr_tRNA_synth_type1"/>
    <property type="match status" value="1"/>
</dbReference>
<dbReference type="GO" id="GO:0005524">
    <property type="term" value="F:ATP binding"/>
    <property type="evidence" value="ECO:0007669"/>
    <property type="project" value="UniProtKB-UniRule"/>
</dbReference>
<feature type="binding site" evidence="11">
    <location>
        <position position="250"/>
    </location>
    <ligand>
        <name>ATP</name>
        <dbReference type="ChEBI" id="CHEBI:30616"/>
    </ligand>
</feature>
<dbReference type="Proteomes" id="UP000708805">
    <property type="component" value="Unassembled WGS sequence"/>
</dbReference>
<dbReference type="GO" id="GO:0006437">
    <property type="term" value="P:tyrosyl-tRNA aminoacylation"/>
    <property type="evidence" value="ECO:0007669"/>
    <property type="project" value="UniProtKB-UniRule"/>
</dbReference>
<dbReference type="GO" id="GO:0042803">
    <property type="term" value="F:protein homodimerization activity"/>
    <property type="evidence" value="ECO:0007669"/>
    <property type="project" value="UniProtKB-ARBA"/>
</dbReference>
<dbReference type="InterPro" id="IPR014729">
    <property type="entry name" value="Rossmann-like_a/b/a_fold"/>
</dbReference>
<dbReference type="PANTHER" id="PTHR11766">
    <property type="entry name" value="TYROSYL-TRNA SYNTHETASE"/>
    <property type="match status" value="1"/>
</dbReference>
<dbReference type="NCBIfam" id="TIGR00234">
    <property type="entry name" value="tyrS"/>
    <property type="match status" value="1"/>
</dbReference>
<evidence type="ECO:0000256" key="5">
    <source>
        <dbReference type="ARBA" id="ARBA00022840"/>
    </source>
</evidence>
<feature type="domain" description="Tyrosine--tRNA ligase SYY-like C-terminal" evidence="13">
    <location>
        <begin position="351"/>
        <end position="443"/>
    </location>
</feature>
<dbReference type="InterPro" id="IPR002307">
    <property type="entry name" value="Tyr-tRNA-ligase"/>
</dbReference>
<feature type="binding site" evidence="11">
    <location>
        <position position="50"/>
    </location>
    <ligand>
        <name>L-tyrosine</name>
        <dbReference type="ChEBI" id="CHEBI:58315"/>
    </ligand>
</feature>
<dbReference type="PANTHER" id="PTHR11766:SF0">
    <property type="entry name" value="TYROSINE--TRNA LIGASE, MITOCHONDRIAL"/>
    <property type="match status" value="1"/>
</dbReference>
<keyword evidence="2 11" id="KW-0963">Cytoplasm</keyword>
<comment type="function">
    <text evidence="11">Catalyzes the attachment of tyrosine to tRNA(Tyr) in a two-step reaction: tyrosine is first activated by ATP to form Tyr-AMP and then transferred to the acceptor end of tRNA(Tyr).</text>
</comment>
<keyword evidence="5 11" id="KW-0067">ATP-binding</keyword>
<dbReference type="EMBL" id="JAGJWT010000006">
    <property type="protein sequence ID" value="MBS9340731.1"/>
    <property type="molecule type" value="Genomic_DNA"/>
</dbReference>